<dbReference type="EMBL" id="CP141769">
    <property type="protein sequence ID" value="WRS38344.1"/>
    <property type="molecule type" value="Genomic_DNA"/>
</dbReference>
<reference evidence="3 4" key="1">
    <citation type="submission" date="2023-12" db="EMBL/GenBank/DDBJ databases">
        <title>Thiobacillus sedimentum sp. nov., a chemolithoautotrophic sulfur-oxidizing bacterium isolated from freshwater sediment.</title>
        <authorList>
            <person name="Luo J."/>
            <person name="Dai C."/>
        </authorList>
    </citation>
    <scope>NUCLEOTIDE SEQUENCE [LARGE SCALE GENOMIC DNA]</scope>
    <source>
        <strain evidence="3 4">SCUT-2</strain>
    </source>
</reference>
<dbReference type="Pfam" id="PF07589">
    <property type="entry name" value="PEP-CTERM"/>
    <property type="match status" value="1"/>
</dbReference>
<feature type="domain" description="Ice-binding protein C-terminal" evidence="2">
    <location>
        <begin position="201"/>
        <end position="224"/>
    </location>
</feature>
<gene>
    <name evidence="3" type="ORF">VA613_10035</name>
</gene>
<evidence type="ECO:0000313" key="4">
    <source>
        <dbReference type="Proteomes" id="UP001334732"/>
    </source>
</evidence>
<keyword evidence="4" id="KW-1185">Reference proteome</keyword>
<evidence type="ECO:0000256" key="1">
    <source>
        <dbReference type="SAM" id="SignalP"/>
    </source>
</evidence>
<proteinExistence type="predicted"/>
<feature type="signal peptide" evidence="1">
    <location>
        <begin position="1"/>
        <end position="25"/>
    </location>
</feature>
<protein>
    <submittedName>
        <fullName evidence="3">PEP-CTERM sorting domain-containing protein</fullName>
    </submittedName>
</protein>
<evidence type="ECO:0000313" key="3">
    <source>
        <dbReference type="EMBL" id="WRS38344.1"/>
    </source>
</evidence>
<organism evidence="3 4">
    <name type="scientific">Thiobacillus sedimenti</name>
    <dbReference type="NCBI Taxonomy" id="3110231"/>
    <lineage>
        <taxon>Bacteria</taxon>
        <taxon>Pseudomonadati</taxon>
        <taxon>Pseudomonadota</taxon>
        <taxon>Betaproteobacteria</taxon>
        <taxon>Nitrosomonadales</taxon>
        <taxon>Thiobacillaceae</taxon>
        <taxon>Thiobacillus</taxon>
    </lineage>
</organism>
<evidence type="ECO:0000259" key="2">
    <source>
        <dbReference type="Pfam" id="PF07589"/>
    </source>
</evidence>
<accession>A0ABZ1CGM8</accession>
<dbReference type="Proteomes" id="UP001334732">
    <property type="component" value="Chromosome"/>
</dbReference>
<dbReference type="RefSeq" id="WP_324778875.1">
    <property type="nucleotide sequence ID" value="NZ_CP141769.1"/>
</dbReference>
<feature type="chain" id="PRO_5046370456" evidence="1">
    <location>
        <begin position="26"/>
        <end position="229"/>
    </location>
</feature>
<name>A0ABZ1CGM8_9PROT</name>
<keyword evidence="1" id="KW-0732">Signal</keyword>
<dbReference type="InterPro" id="IPR013424">
    <property type="entry name" value="Ice-binding_C"/>
</dbReference>
<sequence length="229" mass="22889">MRSNIKAALVALGMGAAALSGHAFAMTTLTGTQVSYTFDETTLGKFGTASLVGDDLVFTPATGGFLATGTTPATQAVNVTVTAKSGYLLSAFTLNENGGYTRPTSSDTVYLGGAFSALDIEGTTANKLSTPIAPSAPLGVTGTGINGNWTSQSGLTLPGTGWGGADGLVQSVSLTISNQLFAGGAGQIWKNQVGVAAIATPVPEADTYAMLLAGLAVVGFMTRRASPAV</sequence>